<dbReference type="GO" id="GO:0032259">
    <property type="term" value="P:methylation"/>
    <property type="evidence" value="ECO:0007669"/>
    <property type="project" value="UniProtKB-KW"/>
</dbReference>
<dbReference type="GO" id="GO:0003677">
    <property type="term" value="F:DNA binding"/>
    <property type="evidence" value="ECO:0007669"/>
    <property type="project" value="InterPro"/>
</dbReference>
<name>A0A418LXQ0_9BACT</name>
<evidence type="ECO:0000256" key="4">
    <source>
        <dbReference type="ARBA" id="ARBA00022679"/>
    </source>
</evidence>
<comment type="caution">
    <text evidence="10">The sequence shown here is derived from an EMBL/GenBank/DDBJ whole genome shotgun (WGS) entry which is preliminary data.</text>
</comment>
<comment type="similarity">
    <text evidence="1">Belongs to the N(4)/N(6)-methyltransferase family.</text>
</comment>
<dbReference type="SUPFAM" id="SSF53335">
    <property type="entry name" value="S-adenosyl-L-methionine-dependent methyltransferases"/>
    <property type="match status" value="1"/>
</dbReference>
<dbReference type="AlphaFoldDB" id="A0A418LXQ0"/>
<dbReference type="InterPro" id="IPR003356">
    <property type="entry name" value="DNA_methylase_A-5"/>
</dbReference>
<dbReference type="Pfam" id="PF12161">
    <property type="entry name" value="HsdM_N"/>
    <property type="match status" value="1"/>
</dbReference>
<feature type="domain" description="N6 adenine-specific DNA methyltransferase N-terminal" evidence="9">
    <location>
        <begin position="9"/>
        <end position="130"/>
    </location>
</feature>
<dbReference type="Gene3D" id="1.20.1260.30">
    <property type="match status" value="1"/>
</dbReference>
<dbReference type="RefSeq" id="WP_119671401.1">
    <property type="nucleotide sequence ID" value="NZ_QXED01000013.1"/>
</dbReference>
<gene>
    <name evidence="10" type="ORF">DYU11_29805</name>
</gene>
<keyword evidence="5" id="KW-0949">S-adenosyl-L-methionine</keyword>
<evidence type="ECO:0000256" key="3">
    <source>
        <dbReference type="ARBA" id="ARBA00022603"/>
    </source>
</evidence>
<dbReference type="EC" id="2.1.1.72" evidence="2"/>
<dbReference type="Pfam" id="PF02384">
    <property type="entry name" value="N6_Mtase"/>
    <property type="match status" value="1"/>
</dbReference>
<evidence type="ECO:0000256" key="6">
    <source>
        <dbReference type="ARBA" id="ARBA00022747"/>
    </source>
</evidence>
<feature type="domain" description="DNA methylase adenine-specific" evidence="8">
    <location>
        <begin position="141"/>
        <end position="469"/>
    </location>
</feature>
<dbReference type="PANTHER" id="PTHR42933:SF4">
    <property type="entry name" value="TYPE I RESTRICTION ENZYME ECOKI METHYLASE SUBUNIT"/>
    <property type="match status" value="1"/>
</dbReference>
<dbReference type="InterPro" id="IPR038333">
    <property type="entry name" value="T1MK-like_N_sf"/>
</dbReference>
<dbReference type="PRINTS" id="PR00507">
    <property type="entry name" value="N12N6MTFRASE"/>
</dbReference>
<keyword evidence="11" id="KW-1185">Reference proteome</keyword>
<evidence type="ECO:0000313" key="11">
    <source>
        <dbReference type="Proteomes" id="UP000283523"/>
    </source>
</evidence>
<keyword evidence="6" id="KW-0680">Restriction system</keyword>
<protein>
    <recommendedName>
        <fullName evidence="2">site-specific DNA-methyltransferase (adenine-specific)</fullName>
        <ecNumber evidence="2">2.1.1.72</ecNumber>
    </recommendedName>
</protein>
<evidence type="ECO:0000259" key="9">
    <source>
        <dbReference type="Pfam" id="PF12161"/>
    </source>
</evidence>
<dbReference type="EMBL" id="QXED01000013">
    <property type="protein sequence ID" value="RIV18150.1"/>
    <property type="molecule type" value="Genomic_DNA"/>
</dbReference>
<evidence type="ECO:0000256" key="5">
    <source>
        <dbReference type="ARBA" id="ARBA00022691"/>
    </source>
</evidence>
<dbReference type="GO" id="GO:0009307">
    <property type="term" value="P:DNA restriction-modification system"/>
    <property type="evidence" value="ECO:0007669"/>
    <property type="project" value="UniProtKB-KW"/>
</dbReference>
<dbReference type="OrthoDB" id="9814572at2"/>
<sequence>MAHNLSGIIKSIRDIMREDRGVNGDAQRIEQLGWMLFLKIFDDKDIEMELLDDAYVSPIPAECQWRNWAADDEGMTGDALQQFVDLTLFPTLKNLPVQDGNRRALLIREVFEGNNNYMKSGINIRKVCNKLNEIDFNNSEDRHLFGDLYESILKELQSAGDSGEFYTPRAVTQFMTEMVSPRLGEVVFDPACGTGGFLVNAIEHIRKNEVNSVEDRLTLQKTIRGCEYKPLPYELALTNLILHDIEVPNIEYGDSLGREYSSIRDRDRVDVILANPPFGGTVANGNEGNFPANFRTRESADLFLVLIVNLLKTNGRAALVLPDGSLTGEGVKQRVRQKLLEDCDLHTIVRLPNSVFQPYATVATNLLFFEKKRQTGLAAPDSDLPLFNNGEAKDSDRYATSEIWYYEHRLPEGQKSYSKTKTIQVKEFEPLKEWWTNRVENEQAWRVPIETIIDRGFDLDIKNPNGKVEEHTYTSGEILELLSDSMNRSASLLAELKTALTP</sequence>
<evidence type="ECO:0000259" key="8">
    <source>
        <dbReference type="Pfam" id="PF02384"/>
    </source>
</evidence>
<dbReference type="InterPro" id="IPR051537">
    <property type="entry name" value="DNA_Adenine_Mtase"/>
</dbReference>
<evidence type="ECO:0000256" key="7">
    <source>
        <dbReference type="ARBA" id="ARBA00047942"/>
    </source>
</evidence>
<evidence type="ECO:0000256" key="1">
    <source>
        <dbReference type="ARBA" id="ARBA00006594"/>
    </source>
</evidence>
<keyword evidence="4 10" id="KW-0808">Transferase</keyword>
<dbReference type="Proteomes" id="UP000283523">
    <property type="component" value="Unassembled WGS sequence"/>
</dbReference>
<accession>A0A418LXQ0</accession>
<keyword evidence="3 10" id="KW-0489">Methyltransferase</keyword>
<evidence type="ECO:0000256" key="2">
    <source>
        <dbReference type="ARBA" id="ARBA00011900"/>
    </source>
</evidence>
<reference evidence="10 11" key="1">
    <citation type="submission" date="2018-08" db="EMBL/GenBank/DDBJ databases">
        <title>Fibrisoma montanum sp. nov., isolated from Danxia mountain soil.</title>
        <authorList>
            <person name="Huang Y."/>
        </authorList>
    </citation>
    <scope>NUCLEOTIDE SEQUENCE [LARGE SCALE GENOMIC DNA]</scope>
    <source>
        <strain evidence="10 11">HYT19</strain>
    </source>
</reference>
<proteinExistence type="inferred from homology"/>
<dbReference type="PROSITE" id="PS00092">
    <property type="entry name" value="N6_MTASE"/>
    <property type="match status" value="1"/>
</dbReference>
<dbReference type="PANTHER" id="PTHR42933">
    <property type="entry name" value="SLR6095 PROTEIN"/>
    <property type="match status" value="1"/>
</dbReference>
<comment type="catalytic activity">
    <reaction evidence="7">
        <text>a 2'-deoxyadenosine in DNA + S-adenosyl-L-methionine = an N(6)-methyl-2'-deoxyadenosine in DNA + S-adenosyl-L-homocysteine + H(+)</text>
        <dbReference type="Rhea" id="RHEA:15197"/>
        <dbReference type="Rhea" id="RHEA-COMP:12418"/>
        <dbReference type="Rhea" id="RHEA-COMP:12419"/>
        <dbReference type="ChEBI" id="CHEBI:15378"/>
        <dbReference type="ChEBI" id="CHEBI:57856"/>
        <dbReference type="ChEBI" id="CHEBI:59789"/>
        <dbReference type="ChEBI" id="CHEBI:90615"/>
        <dbReference type="ChEBI" id="CHEBI:90616"/>
        <dbReference type="EC" id="2.1.1.72"/>
    </reaction>
</comment>
<dbReference type="InterPro" id="IPR022749">
    <property type="entry name" value="D12N6_MeTrfase_N"/>
</dbReference>
<evidence type="ECO:0000313" key="10">
    <source>
        <dbReference type="EMBL" id="RIV18150.1"/>
    </source>
</evidence>
<dbReference type="InterPro" id="IPR029063">
    <property type="entry name" value="SAM-dependent_MTases_sf"/>
</dbReference>
<dbReference type="GO" id="GO:0008170">
    <property type="term" value="F:N-methyltransferase activity"/>
    <property type="evidence" value="ECO:0007669"/>
    <property type="project" value="InterPro"/>
</dbReference>
<dbReference type="Gene3D" id="3.40.50.150">
    <property type="entry name" value="Vaccinia Virus protein VP39"/>
    <property type="match status" value="1"/>
</dbReference>
<dbReference type="GO" id="GO:0009007">
    <property type="term" value="F:site-specific DNA-methyltransferase (adenine-specific) activity"/>
    <property type="evidence" value="ECO:0007669"/>
    <property type="project" value="UniProtKB-EC"/>
</dbReference>
<organism evidence="10 11">
    <name type="scientific">Fibrisoma montanum</name>
    <dbReference type="NCBI Taxonomy" id="2305895"/>
    <lineage>
        <taxon>Bacteria</taxon>
        <taxon>Pseudomonadati</taxon>
        <taxon>Bacteroidota</taxon>
        <taxon>Cytophagia</taxon>
        <taxon>Cytophagales</taxon>
        <taxon>Spirosomataceae</taxon>
        <taxon>Fibrisoma</taxon>
    </lineage>
</organism>
<dbReference type="InterPro" id="IPR002052">
    <property type="entry name" value="DNA_methylase_N6_adenine_CS"/>
</dbReference>